<evidence type="ECO:0000313" key="1">
    <source>
        <dbReference type="EMBL" id="WZN56963.1"/>
    </source>
</evidence>
<reference evidence="1" key="1">
    <citation type="submission" date="2024-04" db="EMBL/GenBank/DDBJ databases">
        <title>Complete genome sequence of Sphingobacterium thalpophiium BAA-1094.</title>
        <authorList>
            <person name="Adaikpoh B.I."/>
        </authorList>
    </citation>
    <scope>NUCLEOTIDE SEQUENCE</scope>
    <source>
        <strain evidence="1">BAA-1094</strain>
    </source>
</reference>
<sequence length="629" mass="73851">MKIKRIQISNYRAFLVNNDQESARYTIDLPKGENLLIYGENGSGKSSLFRALKDFFNSALNTGFPFQKNLFYIPKHNKEQPFINITLEDESECSFSAETTRTNTHTIPIIAKASIVKGFVGYRDLLQLHFRQHNSQPDLFSFFLGETGLFSDMIAILSVQAANRISYKDLWEKIQHTKIQNDISDYNTNVYAQFLELEDRANMLLKYFQKECDLKIEYQEMELQGEDLVPPSISLKIKLFEKELPEHEEVLNEARLTALAISVYLAYILGLPSTDLRILFLDDIFIGLDMTNRIPLLEILTKDEFDDGTSFRDFQIFLTTYDREWFNVAKPYLKGWEKTEFYVDNHSHNIERPFIRKSETYRERAEYHLTKGDYPACANYLRKAFEKELKRILPENVLYPGFNGTSGDNSVITLSKRNLSISENDNSWFYKLKEEEDTDVDTFRFISLQQMIDQFKKLVNRYEVPFLLIDELIGIKDRLLNPLSHDDLKSSIFKAELITGFKILDELQKIVSKVIVCVKDSNAIQMYSIKTDYKNDSYYYRFELRSNLTYFQYGAYRTFLNAVFHTQYRTRGYNFSNFEIMEFDYTSIEKLSKAIFFASSEPGVSYRFYENFMFDEIYTADGKKISELI</sequence>
<gene>
    <name evidence="1" type="ORF">AACH28_05350</name>
</gene>
<dbReference type="Proteomes" id="UP001485301">
    <property type="component" value="Chromosome"/>
</dbReference>
<name>A0ACD5C4Z7_9SPHI</name>
<proteinExistence type="predicted"/>
<organism evidence="1 2">
    <name type="scientific">Sphingobacterium thalpophilum</name>
    <dbReference type="NCBI Taxonomy" id="259"/>
    <lineage>
        <taxon>Bacteria</taxon>
        <taxon>Pseudomonadati</taxon>
        <taxon>Bacteroidota</taxon>
        <taxon>Sphingobacteriia</taxon>
        <taxon>Sphingobacteriales</taxon>
        <taxon>Sphingobacteriaceae</taxon>
        <taxon>Sphingobacterium</taxon>
    </lineage>
</organism>
<dbReference type="EMBL" id="CP151087">
    <property type="protein sequence ID" value="WZN56963.1"/>
    <property type="molecule type" value="Genomic_DNA"/>
</dbReference>
<protein>
    <submittedName>
        <fullName evidence="1">AAA family ATPase</fullName>
    </submittedName>
</protein>
<keyword evidence="2" id="KW-1185">Reference proteome</keyword>
<accession>A0ACD5C4Z7</accession>
<evidence type="ECO:0000313" key="2">
    <source>
        <dbReference type="Proteomes" id="UP001485301"/>
    </source>
</evidence>